<dbReference type="OrthoDB" id="28644at2759"/>
<dbReference type="GO" id="GO:0000463">
    <property type="term" value="P:maturation of LSU-rRNA from tricistronic rRNA transcript (SSU-rRNA, 5.8S rRNA, LSU-rRNA)"/>
    <property type="evidence" value="ECO:0007669"/>
    <property type="project" value="TreeGrafter"/>
</dbReference>
<dbReference type="PANTHER" id="PTHR11524">
    <property type="entry name" value="60S RIBOSOMAL PROTEIN L7"/>
    <property type="match status" value="1"/>
</dbReference>
<name>A0A182F7N4_ANOAL</name>
<dbReference type="CDD" id="cd01657">
    <property type="entry name" value="Ribosomal_L7_archeal_euk"/>
    <property type="match status" value="1"/>
</dbReference>
<dbReference type="GO" id="GO:0003735">
    <property type="term" value="F:structural constituent of ribosome"/>
    <property type="evidence" value="ECO:0007669"/>
    <property type="project" value="TreeGrafter"/>
</dbReference>
<dbReference type="RefSeq" id="XP_035775531.1">
    <property type="nucleotide sequence ID" value="XM_035919638.1"/>
</dbReference>
<dbReference type="AlphaFoldDB" id="A0A182F7N4"/>
<reference evidence="1" key="2">
    <citation type="submission" date="2022-08" db="UniProtKB">
        <authorList>
            <consortium name="EnsemblMetazoa"/>
        </authorList>
    </citation>
    <scope>IDENTIFICATION</scope>
    <source>
        <strain evidence="1">STECLA/ALBI9_A</strain>
    </source>
</reference>
<dbReference type="Gene3D" id="3.30.1390.20">
    <property type="entry name" value="Ribosomal protein L30, ferredoxin-like fold domain"/>
    <property type="match status" value="1"/>
</dbReference>
<dbReference type="VEuPathDB" id="VectorBase:AALB002493"/>
<keyword evidence="2" id="KW-1185">Reference proteome</keyword>
<evidence type="ECO:0000313" key="1">
    <source>
        <dbReference type="EnsemblMetazoa" id="AALB002493-PA"/>
    </source>
</evidence>
<dbReference type="InterPro" id="IPR035808">
    <property type="entry name" value="Ribosomal_uL30_euk_arc"/>
</dbReference>
<accession>A0A182F7N4</accession>
<protein>
    <submittedName>
        <fullName evidence="1">Uncharacterized protein</fullName>
    </submittedName>
</protein>
<proteinExistence type="predicted"/>
<sequence>MEQYRVPNKLPSEEIHILAQRKGRLKQLSKRSEAVPRKPKPKRKFQKASAFVANHRQAERDAKRMKRNFLKTGFRLANSDIQENRLVLVLRHRGQHIANVDVLNALRSLRLPLKRTVAFHKLTPEVHAKLKMVEPFVVWGYPNDSIIRELVYKYGTFRGLSGPGSKAVPISSNKLIEDRLGHAGIICVEDVLNEIVTLGPNFEEVRRAFRIFLVNNPVDGWKDAPKGKLRSIGGEAGFRGDEINALFKRIL</sequence>
<dbReference type="KEGG" id="aali:118457792"/>
<dbReference type="GO" id="GO:0003723">
    <property type="term" value="F:RNA binding"/>
    <property type="evidence" value="ECO:0007669"/>
    <property type="project" value="TreeGrafter"/>
</dbReference>
<organism evidence="1 2">
    <name type="scientific">Anopheles albimanus</name>
    <name type="common">New world malaria mosquito</name>
    <dbReference type="NCBI Taxonomy" id="7167"/>
    <lineage>
        <taxon>Eukaryota</taxon>
        <taxon>Metazoa</taxon>
        <taxon>Ecdysozoa</taxon>
        <taxon>Arthropoda</taxon>
        <taxon>Hexapoda</taxon>
        <taxon>Insecta</taxon>
        <taxon>Pterygota</taxon>
        <taxon>Neoptera</taxon>
        <taxon>Endopterygota</taxon>
        <taxon>Diptera</taxon>
        <taxon>Nematocera</taxon>
        <taxon>Culicoidea</taxon>
        <taxon>Culicidae</taxon>
        <taxon>Anophelinae</taxon>
        <taxon>Anopheles</taxon>
    </lineage>
</organism>
<dbReference type="InterPro" id="IPR039699">
    <property type="entry name" value="Ribosomal_uL30"/>
</dbReference>
<evidence type="ECO:0000313" key="2">
    <source>
        <dbReference type="Proteomes" id="UP000069272"/>
    </source>
</evidence>
<dbReference type="Proteomes" id="UP000069272">
    <property type="component" value="Chromosome 2R"/>
</dbReference>
<dbReference type="STRING" id="7167.A0A182F7N4"/>
<dbReference type="InterPro" id="IPR036919">
    <property type="entry name" value="Ribo_uL30_ferredoxin-like_sf"/>
</dbReference>
<dbReference type="CTD" id="34625"/>
<dbReference type="PANTHER" id="PTHR11524:SF58">
    <property type="entry name" value="IP16805P"/>
    <property type="match status" value="1"/>
</dbReference>
<dbReference type="EnsemblMetazoa" id="AALB002493-RA">
    <property type="protein sequence ID" value="AALB002493-PA"/>
    <property type="gene ID" value="AALB002493"/>
</dbReference>
<dbReference type="SUPFAM" id="SSF55129">
    <property type="entry name" value="Ribosomal protein L30p/L7e"/>
    <property type="match status" value="1"/>
</dbReference>
<reference evidence="1 2" key="1">
    <citation type="journal article" date="2017" name="G3 (Bethesda)">
        <title>The Physical Genome Mapping of Anopheles albimanus Corrected Scaffold Misassemblies and Identified Interarm Rearrangements in Genus Anopheles.</title>
        <authorList>
            <person name="Artemov G.N."/>
            <person name="Peery A.N."/>
            <person name="Jiang X."/>
            <person name="Tu Z."/>
            <person name="Stegniy V.N."/>
            <person name="Sharakhova M.V."/>
            <person name="Sharakhov I.V."/>
        </authorList>
    </citation>
    <scope>NUCLEOTIDE SEQUENCE [LARGE SCALE GENOMIC DNA]</scope>
    <source>
        <strain evidence="1 2">ALBI9_A</strain>
    </source>
</reference>
<dbReference type="GeneID" id="118457792"/>
<dbReference type="VEuPathDB" id="VectorBase:AALB20_033849"/>
<dbReference type="GO" id="GO:0022625">
    <property type="term" value="C:cytosolic large ribosomal subunit"/>
    <property type="evidence" value="ECO:0007669"/>
    <property type="project" value="TreeGrafter"/>
</dbReference>